<dbReference type="SUPFAM" id="SSF64158">
    <property type="entry name" value="2,3-Bisphosphoglycerate-independent phosphoglycerate mutase, substrate-binding domain"/>
    <property type="match status" value="1"/>
</dbReference>
<dbReference type="EMBL" id="BQXS01012381">
    <property type="protein sequence ID" value="GKT22214.1"/>
    <property type="molecule type" value="Genomic_DNA"/>
</dbReference>
<dbReference type="InterPro" id="IPR036646">
    <property type="entry name" value="PGAM_B_sf"/>
</dbReference>
<dbReference type="Pfam" id="PF01676">
    <property type="entry name" value="Metalloenzyme"/>
    <property type="match status" value="1"/>
</dbReference>
<evidence type="ECO:0000313" key="11">
    <source>
        <dbReference type="EMBL" id="GKT22214.1"/>
    </source>
</evidence>
<keyword evidence="12" id="KW-1185">Reference proteome</keyword>
<evidence type="ECO:0000256" key="1">
    <source>
        <dbReference type="ARBA" id="ARBA00001936"/>
    </source>
</evidence>
<dbReference type="InterPro" id="IPR011258">
    <property type="entry name" value="BPG-indep_PGM_N"/>
</dbReference>
<evidence type="ECO:0000313" key="12">
    <source>
        <dbReference type="Proteomes" id="UP001057375"/>
    </source>
</evidence>
<dbReference type="EC" id="5.4.2.12" evidence="4"/>
<name>A0ABQ5JYA8_9EUKA</name>
<dbReference type="InterPro" id="IPR006124">
    <property type="entry name" value="Metalloenzyme"/>
</dbReference>
<protein>
    <recommendedName>
        <fullName evidence="4">phosphoglycerate mutase (2,3-diphosphoglycerate-independent)</fullName>
        <ecNumber evidence="4">5.4.2.12</ecNumber>
    </recommendedName>
</protein>
<dbReference type="InterPro" id="IPR017850">
    <property type="entry name" value="Alkaline_phosphatase_core_sf"/>
</dbReference>
<accession>A0ABQ5JYA8</accession>
<dbReference type="Gene3D" id="3.40.1450.10">
    <property type="entry name" value="BPG-independent phosphoglycerate mutase, domain B"/>
    <property type="match status" value="1"/>
</dbReference>
<reference evidence="11" key="1">
    <citation type="submission" date="2022-03" db="EMBL/GenBank/DDBJ databases">
        <title>Draft genome sequence of Aduncisulcus paluster, a free-living microaerophilic Fornicata.</title>
        <authorList>
            <person name="Yuyama I."/>
            <person name="Kume K."/>
            <person name="Tamura T."/>
            <person name="Inagaki Y."/>
            <person name="Hashimoto T."/>
        </authorList>
    </citation>
    <scope>NUCLEOTIDE SEQUENCE</scope>
    <source>
        <strain evidence="11">NY0171</strain>
    </source>
</reference>
<keyword evidence="7" id="KW-0464">Manganese</keyword>
<evidence type="ECO:0000256" key="4">
    <source>
        <dbReference type="ARBA" id="ARBA00012026"/>
    </source>
</evidence>
<keyword evidence="5" id="KW-0479">Metal-binding</keyword>
<comment type="caution">
    <text evidence="11">The sequence shown here is derived from an EMBL/GenBank/DDBJ whole genome shotgun (WGS) entry which is preliminary data.</text>
</comment>
<evidence type="ECO:0000256" key="3">
    <source>
        <dbReference type="ARBA" id="ARBA00008819"/>
    </source>
</evidence>
<dbReference type="InterPro" id="IPR005995">
    <property type="entry name" value="Pgm_bpd_ind"/>
</dbReference>
<dbReference type="Gene3D" id="3.40.720.10">
    <property type="entry name" value="Alkaline Phosphatase, subunit A"/>
    <property type="match status" value="1"/>
</dbReference>
<dbReference type="Proteomes" id="UP001057375">
    <property type="component" value="Unassembled WGS sequence"/>
</dbReference>
<dbReference type="PANTHER" id="PTHR31637:SF0">
    <property type="entry name" value="2,3-BISPHOSPHOGLYCERATE-INDEPENDENT PHOSPHOGLYCERATE MUTASE"/>
    <property type="match status" value="1"/>
</dbReference>
<comment type="similarity">
    <text evidence="3">Belongs to the BPG-independent phosphoglycerate mutase family.</text>
</comment>
<organism evidence="11 12">
    <name type="scientific">Aduncisulcus paluster</name>
    <dbReference type="NCBI Taxonomy" id="2918883"/>
    <lineage>
        <taxon>Eukaryota</taxon>
        <taxon>Metamonada</taxon>
        <taxon>Carpediemonas-like organisms</taxon>
        <taxon>Aduncisulcus</taxon>
    </lineage>
</organism>
<keyword evidence="6" id="KW-0324">Glycolysis</keyword>
<gene>
    <name evidence="11" type="ORF">ADUPG1_012077</name>
</gene>
<comment type="pathway">
    <text evidence="2">Carbohydrate degradation; glycolysis; pyruvate from D-glyceraldehyde 3-phosphate: step 3/5.</text>
</comment>
<evidence type="ECO:0000256" key="6">
    <source>
        <dbReference type="ARBA" id="ARBA00023152"/>
    </source>
</evidence>
<feature type="domain" description="BPG-independent PGAM N-terminal" evidence="10">
    <location>
        <begin position="113"/>
        <end position="351"/>
    </location>
</feature>
<dbReference type="CDD" id="cd16010">
    <property type="entry name" value="iPGM"/>
    <property type="match status" value="1"/>
</dbReference>
<comment type="cofactor">
    <cofactor evidence="1">
        <name>Mn(2+)</name>
        <dbReference type="ChEBI" id="CHEBI:29035"/>
    </cofactor>
</comment>
<evidence type="ECO:0000259" key="9">
    <source>
        <dbReference type="Pfam" id="PF01676"/>
    </source>
</evidence>
<evidence type="ECO:0000256" key="7">
    <source>
        <dbReference type="ARBA" id="ARBA00023211"/>
    </source>
</evidence>
<dbReference type="PANTHER" id="PTHR31637">
    <property type="entry name" value="2,3-BISPHOSPHOGLYCERATE-INDEPENDENT PHOSPHOGLYCERATE MUTASE"/>
    <property type="match status" value="1"/>
</dbReference>
<sequence>MVFSPAYQGMKVEKLEKTIPREGPIVTLVLDGVGISKPDGKDGDAYIIAETPVLDELTAEAKARKLFCHLKAHGSAVGLPTEDDMGNSEVGHNALGAGQIIAQGAKLVNQLLVDSDDILKTQNWADFIEYAAKKDKSIHLFGLLSDGGIHSHFDQLTALVSKIAATGVRSVIVHPLLDGRDVPPTSGLEYIDMLEKLLEDVNKAHSGFSYRIGSGGGRMHCIMDRYGSDWSMVERGFNTMVHGHIDESELVSGYKGYYCCAKAAVEHARELFPEKKDQYNPPFVVVDSEGKPIGMVEDGDVVININYRGDRAVEISQVFDCPETEKFPQFDRSAIRPYPKGIKYAGLLEYDSETKIPKSFLVPPPSISSVSSELICAAGLRTYAVAETHKFGHVSFFWNGNRSGLIDDKLEKYEEVVSYPNSETEKKPEMKAPEVTKKLCDAIRSGKFENIRCNLANGDMVGHTGSLEAAVKAMEAVDACVGEIKKAVEETGGVLMITADHGNAEVMMKKGKPVTSHTCNPVPFIIFDPKFAGEYELCADSIDTPGLTNITATFLNFLGIKAPEFYRKSLIKLL</sequence>
<feature type="domain" description="Metalloenzyme" evidence="9">
    <location>
        <begin position="24"/>
        <end position="561"/>
    </location>
</feature>
<evidence type="ECO:0000256" key="2">
    <source>
        <dbReference type="ARBA" id="ARBA00004798"/>
    </source>
</evidence>
<evidence type="ECO:0000259" key="10">
    <source>
        <dbReference type="Pfam" id="PF06415"/>
    </source>
</evidence>
<dbReference type="Pfam" id="PF06415">
    <property type="entry name" value="iPGM_N"/>
    <property type="match status" value="1"/>
</dbReference>
<proteinExistence type="inferred from homology"/>
<dbReference type="PIRSF" id="PIRSF001492">
    <property type="entry name" value="IPGAM"/>
    <property type="match status" value="1"/>
</dbReference>
<dbReference type="NCBIfam" id="TIGR01307">
    <property type="entry name" value="pgm_bpd_ind"/>
    <property type="match status" value="1"/>
</dbReference>
<evidence type="ECO:0000256" key="8">
    <source>
        <dbReference type="ARBA" id="ARBA00023235"/>
    </source>
</evidence>
<evidence type="ECO:0000256" key="5">
    <source>
        <dbReference type="ARBA" id="ARBA00022723"/>
    </source>
</evidence>
<keyword evidence="8" id="KW-0413">Isomerase</keyword>
<dbReference type="SUPFAM" id="SSF53649">
    <property type="entry name" value="Alkaline phosphatase-like"/>
    <property type="match status" value="1"/>
</dbReference>